<dbReference type="GeneID" id="95551406"/>
<proteinExistence type="predicted"/>
<dbReference type="InterPro" id="IPR036390">
    <property type="entry name" value="WH_DNA-bd_sf"/>
</dbReference>
<evidence type="ECO:0000256" key="3">
    <source>
        <dbReference type="ARBA" id="ARBA00023163"/>
    </source>
</evidence>
<keyword evidence="6" id="KW-1185">Reference proteome</keyword>
<dbReference type="PROSITE" id="PS50949">
    <property type="entry name" value="HTH_GNTR"/>
    <property type="match status" value="1"/>
</dbReference>
<organism evidence="5 6">
    <name type="scientific">Trinickia caryophylli</name>
    <name type="common">Paraburkholderia caryophylli</name>
    <dbReference type="NCBI Taxonomy" id="28094"/>
    <lineage>
        <taxon>Bacteria</taxon>
        <taxon>Pseudomonadati</taxon>
        <taxon>Pseudomonadota</taxon>
        <taxon>Betaproteobacteria</taxon>
        <taxon>Burkholderiales</taxon>
        <taxon>Burkholderiaceae</taxon>
        <taxon>Trinickia</taxon>
    </lineage>
</organism>
<dbReference type="AlphaFoldDB" id="A0A1X7DXY4"/>
<evidence type="ECO:0000313" key="6">
    <source>
        <dbReference type="Proteomes" id="UP000192911"/>
    </source>
</evidence>
<dbReference type="SUPFAM" id="SSF48008">
    <property type="entry name" value="GntR ligand-binding domain-like"/>
    <property type="match status" value="1"/>
</dbReference>
<dbReference type="InterPro" id="IPR011711">
    <property type="entry name" value="GntR_C"/>
</dbReference>
<reference evidence="6" key="1">
    <citation type="submission" date="2017-04" db="EMBL/GenBank/DDBJ databases">
        <authorList>
            <person name="Varghese N."/>
            <person name="Submissions S."/>
        </authorList>
    </citation>
    <scope>NUCLEOTIDE SEQUENCE [LARGE SCALE GENOMIC DNA]</scope>
    <source>
        <strain evidence="6">Ballard 720</strain>
    </source>
</reference>
<feature type="domain" description="HTH gntR-type" evidence="4">
    <location>
        <begin position="8"/>
        <end position="75"/>
    </location>
</feature>
<dbReference type="SMART" id="SM00345">
    <property type="entry name" value="HTH_GNTR"/>
    <property type="match status" value="1"/>
</dbReference>
<dbReference type="InterPro" id="IPR036388">
    <property type="entry name" value="WH-like_DNA-bd_sf"/>
</dbReference>
<dbReference type="EMBL" id="FXAH01000004">
    <property type="protein sequence ID" value="SMF23258.1"/>
    <property type="molecule type" value="Genomic_DNA"/>
</dbReference>
<accession>A0A1X7DXY4</accession>
<keyword evidence="2" id="KW-0238">DNA-binding</keyword>
<dbReference type="Proteomes" id="UP000192911">
    <property type="component" value="Unassembled WGS sequence"/>
</dbReference>
<gene>
    <name evidence="5" type="ORF">SAMN06295900_104169</name>
</gene>
<name>A0A1X7DXY4_TRICW</name>
<evidence type="ECO:0000259" key="4">
    <source>
        <dbReference type="PROSITE" id="PS50949"/>
    </source>
</evidence>
<dbReference type="CDD" id="cd07377">
    <property type="entry name" value="WHTH_GntR"/>
    <property type="match status" value="1"/>
</dbReference>
<sequence length="236" mass="26179">MKKSADAKFSSVSLAERIRERIASGEWPPGTQLRQDRLAEAFGTSHIPVREAFVQLQASGFVTIVPNRGAFVSAMTAAEAEELQAMRVALELLALDAAIDAFGPEHERRAREVLASDKKARQVDEWSRDNWAFHRAIYEAGGQRHLLETLEGIWLKADRYLRLVWQLRRYQGASFAEHAAILEAVAARDRRLAKRLTKAHIVAAGAVMHEALRSLPQRHAHDDGSVAAAQKKSGAS</sequence>
<evidence type="ECO:0000313" key="5">
    <source>
        <dbReference type="EMBL" id="SMF23258.1"/>
    </source>
</evidence>
<dbReference type="RefSeq" id="WP_085226818.1">
    <property type="nucleotide sequence ID" value="NZ_BSQD01000005.1"/>
</dbReference>
<dbReference type="PANTHER" id="PTHR43537:SF24">
    <property type="entry name" value="GLUCONATE OPERON TRANSCRIPTIONAL REPRESSOR"/>
    <property type="match status" value="1"/>
</dbReference>
<dbReference type="STRING" id="28094.SAMN06295900_104169"/>
<keyword evidence="1" id="KW-0805">Transcription regulation</keyword>
<dbReference type="InterPro" id="IPR000524">
    <property type="entry name" value="Tscrpt_reg_HTH_GntR"/>
</dbReference>
<protein>
    <submittedName>
        <fullName evidence="5">Transcriptional regulator, GntR family</fullName>
    </submittedName>
</protein>
<dbReference type="SMART" id="SM00895">
    <property type="entry name" value="FCD"/>
    <property type="match status" value="1"/>
</dbReference>
<dbReference type="SUPFAM" id="SSF46785">
    <property type="entry name" value="Winged helix' DNA-binding domain"/>
    <property type="match status" value="1"/>
</dbReference>
<evidence type="ECO:0000256" key="2">
    <source>
        <dbReference type="ARBA" id="ARBA00023125"/>
    </source>
</evidence>
<keyword evidence="3" id="KW-0804">Transcription</keyword>
<dbReference type="Pfam" id="PF07729">
    <property type="entry name" value="FCD"/>
    <property type="match status" value="1"/>
</dbReference>
<dbReference type="GO" id="GO:0003677">
    <property type="term" value="F:DNA binding"/>
    <property type="evidence" value="ECO:0007669"/>
    <property type="project" value="UniProtKB-KW"/>
</dbReference>
<dbReference type="OrthoDB" id="9799812at2"/>
<dbReference type="Gene3D" id="1.20.120.530">
    <property type="entry name" value="GntR ligand-binding domain-like"/>
    <property type="match status" value="1"/>
</dbReference>
<dbReference type="Pfam" id="PF00392">
    <property type="entry name" value="GntR"/>
    <property type="match status" value="1"/>
</dbReference>
<dbReference type="PANTHER" id="PTHR43537">
    <property type="entry name" value="TRANSCRIPTIONAL REGULATOR, GNTR FAMILY"/>
    <property type="match status" value="1"/>
</dbReference>
<dbReference type="Gene3D" id="1.10.10.10">
    <property type="entry name" value="Winged helix-like DNA-binding domain superfamily/Winged helix DNA-binding domain"/>
    <property type="match status" value="1"/>
</dbReference>
<evidence type="ECO:0000256" key="1">
    <source>
        <dbReference type="ARBA" id="ARBA00023015"/>
    </source>
</evidence>
<dbReference type="GO" id="GO:0003700">
    <property type="term" value="F:DNA-binding transcription factor activity"/>
    <property type="evidence" value="ECO:0007669"/>
    <property type="project" value="InterPro"/>
</dbReference>
<dbReference type="InterPro" id="IPR008920">
    <property type="entry name" value="TF_FadR/GntR_C"/>
</dbReference>